<feature type="region of interest" description="Disordered" evidence="1">
    <location>
        <begin position="1"/>
        <end position="30"/>
    </location>
</feature>
<reference evidence="3" key="1">
    <citation type="submission" date="2024-07" db="EMBL/GenBank/DDBJ databases">
        <title>Two chromosome-level genome assemblies of Korean endemic species Abeliophyllum distichum and Forsythia ovata (Oleaceae).</title>
        <authorList>
            <person name="Jang H."/>
        </authorList>
    </citation>
    <scope>NUCLEOTIDE SEQUENCE [LARGE SCALE GENOMIC DNA]</scope>
</reference>
<name>A0ABD1TJY9_9LAMI</name>
<comment type="caution">
    <text evidence="2">The sequence shown here is derived from an EMBL/GenBank/DDBJ whole genome shotgun (WGS) entry which is preliminary data.</text>
</comment>
<evidence type="ECO:0000256" key="1">
    <source>
        <dbReference type="SAM" id="MobiDB-lite"/>
    </source>
</evidence>
<evidence type="ECO:0000313" key="2">
    <source>
        <dbReference type="EMBL" id="KAL2513034.1"/>
    </source>
</evidence>
<protein>
    <submittedName>
        <fullName evidence="2">Uncharacterized protein</fullName>
    </submittedName>
</protein>
<dbReference type="Proteomes" id="UP001604336">
    <property type="component" value="Unassembled WGS sequence"/>
</dbReference>
<keyword evidence="3" id="KW-1185">Reference proteome</keyword>
<accession>A0ABD1TJY9</accession>
<proteinExistence type="predicted"/>
<dbReference type="AlphaFoldDB" id="A0ABD1TJY9"/>
<organism evidence="2 3">
    <name type="scientific">Abeliophyllum distichum</name>
    <dbReference type="NCBI Taxonomy" id="126358"/>
    <lineage>
        <taxon>Eukaryota</taxon>
        <taxon>Viridiplantae</taxon>
        <taxon>Streptophyta</taxon>
        <taxon>Embryophyta</taxon>
        <taxon>Tracheophyta</taxon>
        <taxon>Spermatophyta</taxon>
        <taxon>Magnoliopsida</taxon>
        <taxon>eudicotyledons</taxon>
        <taxon>Gunneridae</taxon>
        <taxon>Pentapetalae</taxon>
        <taxon>asterids</taxon>
        <taxon>lamiids</taxon>
        <taxon>Lamiales</taxon>
        <taxon>Oleaceae</taxon>
        <taxon>Forsythieae</taxon>
        <taxon>Abeliophyllum</taxon>
    </lineage>
</organism>
<dbReference type="EMBL" id="JBFOLK010000005">
    <property type="protein sequence ID" value="KAL2513034.1"/>
    <property type="molecule type" value="Genomic_DNA"/>
</dbReference>
<sequence length="105" mass="11968">MNFPRGPRCSEVKHRRDLGRMQTPRRGCRNSLEPPRIGFLVRPSITFSYIMRLLPKLSKNTLPKVARILHLRENGGSDGGKPYWDYKGGEGTVRALSSCNEIKNE</sequence>
<evidence type="ECO:0000313" key="3">
    <source>
        <dbReference type="Proteomes" id="UP001604336"/>
    </source>
</evidence>
<gene>
    <name evidence="2" type="ORF">Adt_18634</name>
</gene>